<proteinExistence type="predicted"/>
<accession>A0A9P4MYB1</accession>
<dbReference type="OrthoDB" id="1658288at2759"/>
<gene>
    <name evidence="1" type="ORF">GQ43DRAFT_63898</name>
</gene>
<evidence type="ECO:0000313" key="1">
    <source>
        <dbReference type="EMBL" id="KAF2200720.1"/>
    </source>
</evidence>
<dbReference type="Proteomes" id="UP000799536">
    <property type="component" value="Unassembled WGS sequence"/>
</dbReference>
<reference evidence="1" key="1">
    <citation type="journal article" date="2020" name="Stud. Mycol.">
        <title>101 Dothideomycetes genomes: a test case for predicting lifestyles and emergence of pathogens.</title>
        <authorList>
            <person name="Haridas S."/>
            <person name="Albert R."/>
            <person name="Binder M."/>
            <person name="Bloem J."/>
            <person name="Labutti K."/>
            <person name="Salamov A."/>
            <person name="Andreopoulos B."/>
            <person name="Baker S."/>
            <person name="Barry K."/>
            <person name="Bills G."/>
            <person name="Bluhm B."/>
            <person name="Cannon C."/>
            <person name="Castanera R."/>
            <person name="Culley D."/>
            <person name="Daum C."/>
            <person name="Ezra D."/>
            <person name="Gonzalez J."/>
            <person name="Henrissat B."/>
            <person name="Kuo A."/>
            <person name="Liang C."/>
            <person name="Lipzen A."/>
            <person name="Lutzoni F."/>
            <person name="Magnuson J."/>
            <person name="Mondo S."/>
            <person name="Nolan M."/>
            <person name="Ohm R."/>
            <person name="Pangilinan J."/>
            <person name="Park H.-J."/>
            <person name="Ramirez L."/>
            <person name="Alfaro M."/>
            <person name="Sun H."/>
            <person name="Tritt A."/>
            <person name="Yoshinaga Y."/>
            <person name="Zwiers L.-H."/>
            <person name="Turgeon B."/>
            <person name="Goodwin S."/>
            <person name="Spatafora J."/>
            <person name="Crous P."/>
            <person name="Grigoriev I."/>
        </authorList>
    </citation>
    <scope>NUCLEOTIDE SEQUENCE</scope>
    <source>
        <strain evidence="1">ATCC 74209</strain>
    </source>
</reference>
<protein>
    <submittedName>
        <fullName evidence="1">Uncharacterized protein</fullName>
    </submittedName>
</protein>
<keyword evidence="2" id="KW-1185">Reference proteome</keyword>
<sequence length="78" mass="8864">MRSFPAFLSLPAIRIIIVLDGGNIRGVSQLLILDEIMHKIKCNRDLQNYSGLVIILTLLEELAQEAHRSYAWMIANDK</sequence>
<dbReference type="AlphaFoldDB" id="A0A9P4MYB1"/>
<organism evidence="1 2">
    <name type="scientific">Delitschia confertaspora ATCC 74209</name>
    <dbReference type="NCBI Taxonomy" id="1513339"/>
    <lineage>
        <taxon>Eukaryota</taxon>
        <taxon>Fungi</taxon>
        <taxon>Dikarya</taxon>
        <taxon>Ascomycota</taxon>
        <taxon>Pezizomycotina</taxon>
        <taxon>Dothideomycetes</taxon>
        <taxon>Pleosporomycetidae</taxon>
        <taxon>Pleosporales</taxon>
        <taxon>Delitschiaceae</taxon>
        <taxon>Delitschia</taxon>
    </lineage>
</organism>
<comment type="caution">
    <text evidence="1">The sequence shown here is derived from an EMBL/GenBank/DDBJ whole genome shotgun (WGS) entry which is preliminary data.</text>
</comment>
<dbReference type="EMBL" id="ML994009">
    <property type="protein sequence ID" value="KAF2200720.1"/>
    <property type="molecule type" value="Genomic_DNA"/>
</dbReference>
<evidence type="ECO:0000313" key="2">
    <source>
        <dbReference type="Proteomes" id="UP000799536"/>
    </source>
</evidence>
<name>A0A9P4MYB1_9PLEO</name>